<evidence type="ECO:0000256" key="1">
    <source>
        <dbReference type="SAM" id="MobiDB-lite"/>
    </source>
</evidence>
<dbReference type="Proteomes" id="UP000789759">
    <property type="component" value="Unassembled WGS sequence"/>
</dbReference>
<reference evidence="2" key="1">
    <citation type="submission" date="2021-06" db="EMBL/GenBank/DDBJ databases">
        <authorList>
            <person name="Kallberg Y."/>
            <person name="Tangrot J."/>
            <person name="Rosling A."/>
        </authorList>
    </citation>
    <scope>NUCLEOTIDE SEQUENCE</scope>
    <source>
        <strain evidence="2">FL966</strain>
    </source>
</reference>
<comment type="caution">
    <text evidence="2">The sequence shown here is derived from an EMBL/GenBank/DDBJ whole genome shotgun (WGS) entry which is preliminary data.</text>
</comment>
<evidence type="ECO:0000313" key="3">
    <source>
        <dbReference type="Proteomes" id="UP000789759"/>
    </source>
</evidence>
<organism evidence="2 3">
    <name type="scientific">Cetraspora pellucida</name>
    <dbReference type="NCBI Taxonomy" id="1433469"/>
    <lineage>
        <taxon>Eukaryota</taxon>
        <taxon>Fungi</taxon>
        <taxon>Fungi incertae sedis</taxon>
        <taxon>Mucoromycota</taxon>
        <taxon>Glomeromycotina</taxon>
        <taxon>Glomeromycetes</taxon>
        <taxon>Diversisporales</taxon>
        <taxon>Gigasporaceae</taxon>
        <taxon>Cetraspora</taxon>
    </lineage>
</organism>
<proteinExistence type="predicted"/>
<feature type="compositionally biased region" description="Polar residues" evidence="1">
    <location>
        <begin position="116"/>
        <end position="129"/>
    </location>
</feature>
<protein>
    <submittedName>
        <fullName evidence="2">24296_t:CDS:1</fullName>
    </submittedName>
</protein>
<dbReference type="AlphaFoldDB" id="A0A9N9ND00"/>
<sequence>EDDISIDSYSSERLDVISRQNYYPIGGETDTSMGKVDTNSNTYTSTDTYSSNELDVISKQDNDLIFDDQDIFNNQKISNKFNLSDSQKILDQTITCDMIMNKVDELQSDDSKHNNDNGIDSSGFPSVAY</sequence>
<keyword evidence="3" id="KW-1185">Reference proteome</keyword>
<accession>A0A9N9ND00</accession>
<feature type="region of interest" description="Disordered" evidence="1">
    <location>
        <begin position="107"/>
        <end position="129"/>
    </location>
</feature>
<dbReference type="EMBL" id="CAJVQA010013686">
    <property type="protein sequence ID" value="CAG8726145.1"/>
    <property type="molecule type" value="Genomic_DNA"/>
</dbReference>
<gene>
    <name evidence="2" type="ORF">CPELLU_LOCUS13190</name>
</gene>
<name>A0A9N9ND00_9GLOM</name>
<feature type="non-terminal residue" evidence="2">
    <location>
        <position position="1"/>
    </location>
</feature>
<evidence type="ECO:0000313" key="2">
    <source>
        <dbReference type="EMBL" id="CAG8726145.1"/>
    </source>
</evidence>